<name>A0A934RTB7_9BACT</name>
<protein>
    <submittedName>
        <fullName evidence="2">Bifunctional D-altronate/D-mannonate dehydratase</fullName>
    </submittedName>
</protein>
<proteinExistence type="predicted"/>
<dbReference type="SUPFAM" id="SSF51604">
    <property type="entry name" value="Enolase C-terminal domain-like"/>
    <property type="match status" value="1"/>
</dbReference>
<gene>
    <name evidence="2" type="ORF">JIN87_06420</name>
</gene>
<dbReference type="PANTHER" id="PTHR48080:SF6">
    <property type="entry name" value="STARVATION-SENSING PROTEIN RSPA"/>
    <property type="match status" value="1"/>
</dbReference>
<dbReference type="InterPro" id="IPR029065">
    <property type="entry name" value="Enolase_C-like"/>
</dbReference>
<dbReference type="GO" id="GO:0009063">
    <property type="term" value="P:amino acid catabolic process"/>
    <property type="evidence" value="ECO:0007669"/>
    <property type="project" value="InterPro"/>
</dbReference>
<keyword evidence="3" id="KW-1185">Reference proteome</keyword>
<sequence>MPESVQIPIPEAATRSEKPITIRKVTAIATAPEGTNLIVVKVETSEPELYGLGCATLAYRHKAVISVVEDYLDPLLKGRDVDKIEELWALMNLNAYWRNGPIGNNAISGVDMALWDIKGKRANIPLYSLLGGKYREAAAAYRHSYGRDISEIEDSVHHFRAMGLKHIRIQWRGYGGATNNYGDVPPSTPLGAEKGIYYDPKVYTRKALELIDHVRNIFDQDLELLHDVHERLPTPHAIQFAKDLEPYKLFFLEDLVAPEEPEELEKVRALTSTPLALGELFVSPLEYVPLIQKRHIDFMRMHISCIGGITPARKAAALGELFGVRTAWHGPPDVSPVGHMANLHLDLAVPNFGIQEFCHFNGEIHDVFDGLPELKEGYLYSNERPGIGVYINEEAAKAYPPIEDVTLWTQIRLPDGSLHRP</sequence>
<dbReference type="RefSeq" id="WP_200354714.1">
    <property type="nucleotide sequence ID" value="NZ_JAENIL010000009.1"/>
</dbReference>
<evidence type="ECO:0000313" key="3">
    <source>
        <dbReference type="Proteomes" id="UP000617628"/>
    </source>
</evidence>
<accession>A0A934RTB7</accession>
<dbReference type="Gene3D" id="3.20.20.120">
    <property type="entry name" value="Enolase-like C-terminal domain"/>
    <property type="match status" value="1"/>
</dbReference>
<dbReference type="EMBL" id="JAENIL010000009">
    <property type="protein sequence ID" value="MBK1876497.1"/>
    <property type="molecule type" value="Genomic_DNA"/>
</dbReference>
<evidence type="ECO:0000313" key="2">
    <source>
        <dbReference type="EMBL" id="MBK1876497.1"/>
    </source>
</evidence>
<reference evidence="2" key="1">
    <citation type="submission" date="2021-01" db="EMBL/GenBank/DDBJ databases">
        <title>Modified the classification status of verrucomicrobia.</title>
        <authorList>
            <person name="Feng X."/>
        </authorList>
    </citation>
    <scope>NUCLEOTIDE SEQUENCE</scope>
    <source>
        <strain evidence="2">KCTC 13126</strain>
    </source>
</reference>
<dbReference type="Proteomes" id="UP000617628">
    <property type="component" value="Unassembled WGS sequence"/>
</dbReference>
<evidence type="ECO:0000259" key="1">
    <source>
        <dbReference type="SMART" id="SM00922"/>
    </source>
</evidence>
<organism evidence="2 3">
    <name type="scientific">Pelagicoccus mobilis</name>
    <dbReference type="NCBI Taxonomy" id="415221"/>
    <lineage>
        <taxon>Bacteria</taxon>
        <taxon>Pseudomonadati</taxon>
        <taxon>Verrucomicrobiota</taxon>
        <taxon>Opitutia</taxon>
        <taxon>Puniceicoccales</taxon>
        <taxon>Pelagicoccaceae</taxon>
        <taxon>Pelagicoccus</taxon>
    </lineage>
</organism>
<dbReference type="InterPro" id="IPR034593">
    <property type="entry name" value="DgoD-like"/>
</dbReference>
<dbReference type="GO" id="GO:0000287">
    <property type="term" value="F:magnesium ion binding"/>
    <property type="evidence" value="ECO:0007669"/>
    <property type="project" value="UniProtKB-ARBA"/>
</dbReference>
<dbReference type="InterPro" id="IPR029017">
    <property type="entry name" value="Enolase-like_N"/>
</dbReference>
<dbReference type="InterPro" id="IPR018110">
    <property type="entry name" value="Mandel_Rmase/mucon_lact_enz_CS"/>
</dbReference>
<dbReference type="PANTHER" id="PTHR48080">
    <property type="entry name" value="D-GALACTONATE DEHYDRATASE-RELATED"/>
    <property type="match status" value="1"/>
</dbReference>
<comment type="caution">
    <text evidence="2">The sequence shown here is derived from an EMBL/GenBank/DDBJ whole genome shotgun (WGS) entry which is preliminary data.</text>
</comment>
<dbReference type="Pfam" id="PF13378">
    <property type="entry name" value="MR_MLE_C"/>
    <property type="match status" value="1"/>
</dbReference>
<dbReference type="InterPro" id="IPR013341">
    <property type="entry name" value="Mandelate_racemase_N_dom"/>
</dbReference>
<dbReference type="InterPro" id="IPR036849">
    <property type="entry name" value="Enolase-like_C_sf"/>
</dbReference>
<dbReference type="PROSITE" id="PS00908">
    <property type="entry name" value="MR_MLE_1"/>
    <property type="match status" value="1"/>
</dbReference>
<dbReference type="Pfam" id="PF02746">
    <property type="entry name" value="MR_MLE_N"/>
    <property type="match status" value="1"/>
</dbReference>
<dbReference type="SMART" id="SM00922">
    <property type="entry name" value="MR_MLE"/>
    <property type="match status" value="1"/>
</dbReference>
<dbReference type="Gene3D" id="3.30.390.10">
    <property type="entry name" value="Enolase-like, N-terminal domain"/>
    <property type="match status" value="1"/>
</dbReference>
<dbReference type="AlphaFoldDB" id="A0A934RTB7"/>
<dbReference type="SUPFAM" id="SSF54826">
    <property type="entry name" value="Enolase N-terminal domain-like"/>
    <property type="match status" value="1"/>
</dbReference>
<feature type="domain" description="Mandelate racemase/muconate lactonizing enzyme C-terminal" evidence="1">
    <location>
        <begin position="149"/>
        <end position="274"/>
    </location>
</feature>
<dbReference type="InterPro" id="IPR013342">
    <property type="entry name" value="Mandelate_racemase_C"/>
</dbReference>